<reference evidence="10 11" key="1">
    <citation type="journal article" date="2014" name="BMC Genomics">
        <title>Genome and secretome analysis of the hemibiotrophic fungal pathogen, Moniliophthora roreri, which causes frosty pod rot disease of cacao: mechanisms of the biotrophic and necrotrophic phases.</title>
        <authorList>
            <person name="Meinhardt L.W."/>
            <person name="Costa G.G.L."/>
            <person name="Thomazella D.P.T."/>
            <person name="Teixeira P.J.P.L."/>
            <person name="Carazzolle M.F."/>
            <person name="Schuster S.C."/>
            <person name="Carlson J.E."/>
            <person name="Guiltinan M.J."/>
            <person name="Mieczkowski P."/>
            <person name="Farmer A."/>
            <person name="Ramaraj T."/>
            <person name="Crozier J."/>
            <person name="Davis R.E."/>
            <person name="Shao J."/>
            <person name="Melnick R.L."/>
            <person name="Pereira G.A.G."/>
            <person name="Bailey B.A."/>
        </authorList>
    </citation>
    <scope>NUCLEOTIDE SEQUENCE [LARGE SCALE GENOMIC DNA]</scope>
    <source>
        <strain evidence="10 11">MCA 2997</strain>
    </source>
</reference>
<evidence type="ECO:0000256" key="5">
    <source>
        <dbReference type="ARBA" id="ARBA00023187"/>
    </source>
</evidence>
<dbReference type="Pfam" id="PF01585">
    <property type="entry name" value="G-patch"/>
    <property type="match status" value="1"/>
</dbReference>
<dbReference type="PROSITE" id="PS50174">
    <property type="entry name" value="G_PATCH"/>
    <property type="match status" value="1"/>
</dbReference>
<dbReference type="GO" id="GO:0003676">
    <property type="term" value="F:nucleic acid binding"/>
    <property type="evidence" value="ECO:0007669"/>
    <property type="project" value="InterPro"/>
</dbReference>
<dbReference type="InterPro" id="IPR000467">
    <property type="entry name" value="G_patch_dom"/>
</dbReference>
<feature type="compositionally biased region" description="Acidic residues" evidence="8">
    <location>
        <begin position="105"/>
        <end position="147"/>
    </location>
</feature>
<gene>
    <name evidence="10" type="ORF">Moror_17268</name>
</gene>
<feature type="compositionally biased region" description="Low complexity" evidence="8">
    <location>
        <begin position="875"/>
        <end position="884"/>
    </location>
</feature>
<name>V2Z1K8_MONRO</name>
<dbReference type="KEGG" id="mrr:Moror_17268"/>
<sequence>MARRKRILEDDGDDSDSYEGSEDDDFGLDEDPDAREERALFENPYKRKRRKKGGKEEALYGIFAESDDDDRSLRRGGKTGKSKRSDWAKAPAFVSGNKTAAAPDEGMDVDSPAVEDGEEAEEKDSDSSEGEAEGAGEAAEDISDDESEPSRRPSPRIREEEDDEDEENIRPQLGGIGSQSRGGLGSGLRASAGSSTPSFSKGGIGSSRLASTIGETPKSDDLLKAATATSNRGGIGSTSKAAETADLPTSFGSSSRSTSFVRDNKPSRPATPLSHAEQMHFAKISGTFGARMLEKMGWKSGTGLGVAGEGIVTPVESKLRPERAGIAYRGFKEKTEQSKMEARRRGEKVSDDEEDRDIRKARRKEKETREKRSDIWKKPKKVKTKVQHKTYEQIIAEAGDEPATTGVGQIIDATGAVPREVSSLAEISLNTWTPSIDPTRIPEIRHNVRLIAETCKTDLDGLAREAKSLEERKRFVTQEDLRLRKKIDEEAELIARLQQVQLVATEIDNKAKEIGSLYEVSLEGFSPLFYKLMTEYEREFETYRLDEVVVAAIAPLVRRMVSQWNPLEEPTAFMSEFRNWRQALRVNTEQPPLETQVDVYGTSTVSAPPAQIEKPMTPFESLLWNVWLPKVRTTINNDWSPKIPHPAVKLYEAWSTFLPPFIRDNIMDQLILPKVQKAVADWNPKQDDVSLQSIVFPWLPHVGLRLEDLVGDARRKVKSLLRSWVVGNDIPKDLKAWKDVFDVTDWDDILLKYVVPKLGATLRNDFNVNPRNQSMEPIQQVLLWSDLLRPSILTQLFETEFFPKWLDVLHVWLIQPKVSFEEVAQWYDFWKKAFPDSLQNMRGFTRGLQLMNQALELGPDAPSRLPRPDYRAEQASAAASPSPAVRKPAQPSSLVQEITFRSIVEEFAASRNLMFIPAGRAHEKSRMPLFRVSPSADGKGGLLVYILDDAVWASLEGVGGPTEEYRPITLENMVLRATGQKA</sequence>
<feature type="region of interest" description="Disordered" evidence="8">
    <location>
        <begin position="332"/>
        <end position="381"/>
    </location>
</feature>
<dbReference type="HOGENOM" id="CLU_007977_2_1_1"/>
<feature type="compositionally biased region" description="Basic and acidic residues" evidence="8">
    <location>
        <begin position="148"/>
        <end position="159"/>
    </location>
</feature>
<evidence type="ECO:0000256" key="3">
    <source>
        <dbReference type="ARBA" id="ARBA00022664"/>
    </source>
</evidence>
<feature type="compositionally biased region" description="Gly residues" evidence="8">
    <location>
        <begin position="174"/>
        <end position="186"/>
    </location>
</feature>
<dbReference type="STRING" id="1381753.V2Z1K8"/>
<dbReference type="Pfam" id="PF12457">
    <property type="entry name" value="TIP_N"/>
    <property type="match status" value="1"/>
</dbReference>
<feature type="compositionally biased region" description="Acidic residues" evidence="8">
    <location>
        <begin position="10"/>
        <end position="34"/>
    </location>
</feature>
<feature type="region of interest" description="Disordered" evidence="8">
    <location>
        <begin position="861"/>
        <end position="890"/>
    </location>
</feature>
<dbReference type="InterPro" id="IPR045211">
    <property type="entry name" value="TFP11/STIP/Ntr1"/>
</dbReference>
<proteinExistence type="inferred from homology"/>
<dbReference type="InterPro" id="IPR022159">
    <property type="entry name" value="STIP/TFIP11_N"/>
</dbReference>
<dbReference type="AlphaFoldDB" id="V2Z1K8"/>
<evidence type="ECO:0000256" key="7">
    <source>
        <dbReference type="SAM" id="Coils"/>
    </source>
</evidence>
<dbReference type="Pfam" id="PF07842">
    <property type="entry name" value="GCFC"/>
    <property type="match status" value="1"/>
</dbReference>
<dbReference type="GO" id="GO:0071008">
    <property type="term" value="C:U2-type post-mRNA release spliceosomal complex"/>
    <property type="evidence" value="ECO:0007669"/>
    <property type="project" value="TreeGrafter"/>
</dbReference>
<dbReference type="PANTHER" id="PTHR23329">
    <property type="entry name" value="TUFTELIN-INTERACTING PROTEIN 11-RELATED"/>
    <property type="match status" value="1"/>
</dbReference>
<organism evidence="10 11">
    <name type="scientific">Moniliophthora roreri (strain MCA 2997)</name>
    <name type="common">Cocoa frosty pod rot fungus</name>
    <name type="synonym">Crinipellis roreri</name>
    <dbReference type="NCBI Taxonomy" id="1381753"/>
    <lineage>
        <taxon>Eukaryota</taxon>
        <taxon>Fungi</taxon>
        <taxon>Dikarya</taxon>
        <taxon>Basidiomycota</taxon>
        <taxon>Agaricomycotina</taxon>
        <taxon>Agaricomycetes</taxon>
        <taxon>Agaricomycetidae</taxon>
        <taxon>Agaricales</taxon>
        <taxon>Marasmiineae</taxon>
        <taxon>Marasmiaceae</taxon>
        <taxon>Moniliophthora</taxon>
    </lineage>
</organism>
<keyword evidence="4" id="KW-0747">Spliceosome</keyword>
<dbReference type="PANTHER" id="PTHR23329:SF1">
    <property type="entry name" value="TUFTELIN-INTERACTING PROTEIN 11"/>
    <property type="match status" value="1"/>
</dbReference>
<keyword evidence="3" id="KW-0507">mRNA processing</keyword>
<evidence type="ECO:0000256" key="6">
    <source>
        <dbReference type="ARBA" id="ARBA00023242"/>
    </source>
</evidence>
<keyword evidence="5" id="KW-0508">mRNA splicing</keyword>
<keyword evidence="11" id="KW-1185">Reference proteome</keyword>
<evidence type="ECO:0000256" key="4">
    <source>
        <dbReference type="ARBA" id="ARBA00022728"/>
    </source>
</evidence>
<feature type="domain" description="G-patch" evidence="9">
    <location>
        <begin position="285"/>
        <end position="331"/>
    </location>
</feature>
<keyword evidence="6" id="KW-0539">Nucleus</keyword>
<dbReference type="SMART" id="SM00443">
    <property type="entry name" value="G_patch"/>
    <property type="match status" value="1"/>
</dbReference>
<evidence type="ECO:0000313" key="11">
    <source>
        <dbReference type="Proteomes" id="UP000017559"/>
    </source>
</evidence>
<dbReference type="EMBL" id="AWSO01000016">
    <property type="protein sequence ID" value="ESK97839.1"/>
    <property type="molecule type" value="Genomic_DNA"/>
</dbReference>
<dbReference type="InterPro" id="IPR022783">
    <property type="entry name" value="GCFC_dom"/>
</dbReference>
<dbReference type="OrthoDB" id="4822at2759"/>
<dbReference type="GO" id="GO:0000390">
    <property type="term" value="P:spliceosomal complex disassembly"/>
    <property type="evidence" value="ECO:0007669"/>
    <property type="project" value="InterPro"/>
</dbReference>
<comment type="caution">
    <text evidence="10">The sequence shown here is derived from an EMBL/GenBank/DDBJ whole genome shotgun (WGS) entry which is preliminary data.</text>
</comment>
<evidence type="ECO:0000259" key="9">
    <source>
        <dbReference type="PROSITE" id="PS50174"/>
    </source>
</evidence>
<keyword evidence="7" id="KW-0175">Coiled coil</keyword>
<feature type="compositionally biased region" description="Low complexity" evidence="8">
    <location>
        <begin position="249"/>
        <end position="260"/>
    </location>
</feature>
<evidence type="ECO:0000313" key="10">
    <source>
        <dbReference type="EMBL" id="ESK97839.1"/>
    </source>
</evidence>
<feature type="region of interest" description="Disordered" evidence="8">
    <location>
        <begin position="1"/>
        <end position="277"/>
    </location>
</feature>
<feature type="compositionally biased region" description="Polar residues" evidence="8">
    <location>
        <begin position="227"/>
        <end position="241"/>
    </location>
</feature>
<evidence type="ECO:0000256" key="2">
    <source>
        <dbReference type="ARBA" id="ARBA00010900"/>
    </source>
</evidence>
<dbReference type="Proteomes" id="UP000017559">
    <property type="component" value="Unassembled WGS sequence"/>
</dbReference>
<comment type="subcellular location">
    <subcellularLocation>
        <location evidence="1">Nucleus</location>
    </subcellularLocation>
</comment>
<feature type="coiled-coil region" evidence="7">
    <location>
        <begin position="452"/>
        <end position="479"/>
    </location>
</feature>
<accession>V2Z1K8</accession>
<evidence type="ECO:0000256" key="1">
    <source>
        <dbReference type="ARBA" id="ARBA00004123"/>
    </source>
</evidence>
<feature type="compositionally biased region" description="Basic and acidic residues" evidence="8">
    <location>
        <begin position="332"/>
        <end position="349"/>
    </location>
</feature>
<comment type="similarity">
    <text evidence="2">Belongs to the TFP11/STIP family.</text>
</comment>
<evidence type="ECO:0000256" key="8">
    <source>
        <dbReference type="SAM" id="MobiDB-lite"/>
    </source>
</evidence>
<protein>
    <submittedName>
        <fullName evidence="10">G-patch domain-containing protein</fullName>
    </submittedName>
</protein>
<feature type="compositionally biased region" description="Basic and acidic residues" evidence="8">
    <location>
        <begin position="364"/>
        <end position="377"/>
    </location>
</feature>